<accession>A0AA38CMC9</accession>
<keyword evidence="3" id="KW-1185">Reference proteome</keyword>
<evidence type="ECO:0000313" key="2">
    <source>
        <dbReference type="EMBL" id="KAH9302326.1"/>
    </source>
</evidence>
<evidence type="ECO:0000256" key="1">
    <source>
        <dbReference type="SAM" id="MobiDB-lite"/>
    </source>
</evidence>
<feature type="region of interest" description="Disordered" evidence="1">
    <location>
        <begin position="63"/>
        <end position="114"/>
    </location>
</feature>
<dbReference type="Proteomes" id="UP000824469">
    <property type="component" value="Unassembled WGS sequence"/>
</dbReference>
<evidence type="ECO:0000313" key="3">
    <source>
        <dbReference type="Proteomes" id="UP000824469"/>
    </source>
</evidence>
<organism evidence="2 3">
    <name type="scientific">Taxus chinensis</name>
    <name type="common">Chinese yew</name>
    <name type="synonym">Taxus wallichiana var. chinensis</name>
    <dbReference type="NCBI Taxonomy" id="29808"/>
    <lineage>
        <taxon>Eukaryota</taxon>
        <taxon>Viridiplantae</taxon>
        <taxon>Streptophyta</taxon>
        <taxon>Embryophyta</taxon>
        <taxon>Tracheophyta</taxon>
        <taxon>Spermatophyta</taxon>
        <taxon>Pinopsida</taxon>
        <taxon>Pinidae</taxon>
        <taxon>Conifers II</taxon>
        <taxon>Cupressales</taxon>
        <taxon>Taxaceae</taxon>
        <taxon>Taxus</taxon>
    </lineage>
</organism>
<comment type="caution">
    <text evidence="2">The sequence shown here is derived from an EMBL/GenBank/DDBJ whole genome shotgun (WGS) entry which is preliminary data.</text>
</comment>
<sequence length="114" mass="12539">MSTDRISAAAGSAPRKRKAAIDNEEVGFSTALKPMIDTGRKPRLLFYPQDDNVGLDIISLANEDDNNNAEGIEGYKTPEGEEHQLPKILSCPPAPSRKHMRPAAKKNNSRDHIM</sequence>
<dbReference type="EMBL" id="JAHRHJ020000009">
    <property type="protein sequence ID" value="KAH9302326.1"/>
    <property type="molecule type" value="Genomic_DNA"/>
</dbReference>
<feature type="non-terminal residue" evidence="2">
    <location>
        <position position="114"/>
    </location>
</feature>
<feature type="compositionally biased region" description="Basic and acidic residues" evidence="1">
    <location>
        <begin position="76"/>
        <end position="85"/>
    </location>
</feature>
<dbReference type="AlphaFoldDB" id="A0AA38CMC9"/>
<gene>
    <name evidence="2" type="ORF">KI387_013909</name>
</gene>
<name>A0AA38CMC9_TAXCH</name>
<protein>
    <submittedName>
        <fullName evidence="2">Uncharacterized protein</fullName>
    </submittedName>
</protein>
<reference evidence="2 3" key="1">
    <citation type="journal article" date="2021" name="Nat. Plants">
        <title>The Taxus genome provides insights into paclitaxel biosynthesis.</title>
        <authorList>
            <person name="Xiong X."/>
            <person name="Gou J."/>
            <person name="Liao Q."/>
            <person name="Li Y."/>
            <person name="Zhou Q."/>
            <person name="Bi G."/>
            <person name="Li C."/>
            <person name="Du R."/>
            <person name="Wang X."/>
            <person name="Sun T."/>
            <person name="Guo L."/>
            <person name="Liang H."/>
            <person name="Lu P."/>
            <person name="Wu Y."/>
            <person name="Zhang Z."/>
            <person name="Ro D.K."/>
            <person name="Shang Y."/>
            <person name="Huang S."/>
            <person name="Yan J."/>
        </authorList>
    </citation>
    <scope>NUCLEOTIDE SEQUENCE [LARGE SCALE GENOMIC DNA]</scope>
    <source>
        <strain evidence="2">Ta-2019</strain>
    </source>
</reference>
<proteinExistence type="predicted"/>